<keyword evidence="3 6" id="KW-0812">Transmembrane</keyword>
<organism evidence="7 8">
    <name type="scientific">Petrotoga olearia DSM 13574</name>
    <dbReference type="NCBI Taxonomy" id="1122955"/>
    <lineage>
        <taxon>Bacteria</taxon>
        <taxon>Thermotogati</taxon>
        <taxon>Thermotogota</taxon>
        <taxon>Thermotogae</taxon>
        <taxon>Petrotogales</taxon>
        <taxon>Petrotogaceae</taxon>
        <taxon>Petrotoga</taxon>
    </lineage>
</organism>
<comment type="subcellular location">
    <subcellularLocation>
        <location evidence="1">Membrane</location>
        <topology evidence="1">Multi-pass membrane protein</topology>
    </subcellularLocation>
</comment>
<reference evidence="7 8" key="1">
    <citation type="submission" date="2013-12" db="EMBL/GenBank/DDBJ databases">
        <title>Comparative genomics of Petrotoga isolates.</title>
        <authorList>
            <person name="Nesbo C.L."/>
            <person name="Charchuk R."/>
            <person name="Chow K."/>
        </authorList>
    </citation>
    <scope>NUCLEOTIDE SEQUENCE [LARGE SCALE GENOMIC DNA]</scope>
    <source>
        <strain evidence="7 8">DSM 13574</strain>
    </source>
</reference>
<evidence type="ECO:0000313" key="8">
    <source>
        <dbReference type="Proteomes" id="UP000236434"/>
    </source>
</evidence>
<feature type="transmembrane region" description="Helical" evidence="6">
    <location>
        <begin position="41"/>
        <end position="59"/>
    </location>
</feature>
<keyword evidence="5 6" id="KW-0472">Membrane</keyword>
<comment type="caution">
    <text evidence="7">The sequence shown here is derived from an EMBL/GenBank/DDBJ whole genome shotgun (WGS) entry which is preliminary data.</text>
</comment>
<sequence length="263" mass="29869">MEPTTDISLFSLAMAYLLIFFPVILSYIFNLKITRDAVISTIRMSVQLFLMSLILVYLFQFDYTWLNIGWLFFMILFAVFRVIGSSGLNFKRFVWPVFFALTISNFIVLFYFDFVILRLDNIFTARYFIVLGGMLLGNALTGDIIGISNFYKDIQRNKQRYFFALGNGATVYEATLPYLRSALISALRPTIASMATVGIVYLPGMMTGQILGGASPQTAIKYQIAIYVSILTSVSLSVTLTILFTMKSSFDEYGILREDVFKK</sequence>
<accession>A0A2K1NX04</accession>
<evidence type="ECO:0000256" key="4">
    <source>
        <dbReference type="ARBA" id="ARBA00022989"/>
    </source>
</evidence>
<comment type="similarity">
    <text evidence="2">Belongs to the UPF0014 family.</text>
</comment>
<keyword evidence="7" id="KW-0067">ATP-binding</keyword>
<evidence type="ECO:0000256" key="5">
    <source>
        <dbReference type="ARBA" id="ARBA00023136"/>
    </source>
</evidence>
<keyword evidence="4 6" id="KW-1133">Transmembrane helix</keyword>
<keyword evidence="7" id="KW-0547">Nucleotide-binding</keyword>
<feature type="transmembrane region" description="Helical" evidence="6">
    <location>
        <begin position="65"/>
        <end position="84"/>
    </location>
</feature>
<feature type="transmembrane region" description="Helical" evidence="6">
    <location>
        <begin position="93"/>
        <end position="112"/>
    </location>
</feature>
<dbReference type="RefSeq" id="WP_103067734.1">
    <property type="nucleotide sequence ID" value="NZ_AZRL01000022.1"/>
</dbReference>
<protein>
    <submittedName>
        <fullName evidence="7">ABC transporter ATP-binding protein</fullName>
    </submittedName>
</protein>
<dbReference type="AlphaFoldDB" id="A0A2K1NX04"/>
<feature type="transmembrane region" description="Helical" evidence="6">
    <location>
        <begin position="124"/>
        <end position="149"/>
    </location>
</feature>
<dbReference type="OrthoDB" id="9791807at2"/>
<dbReference type="GO" id="GO:0005524">
    <property type="term" value="F:ATP binding"/>
    <property type="evidence" value="ECO:0007669"/>
    <property type="project" value="UniProtKB-KW"/>
</dbReference>
<evidence type="ECO:0000256" key="2">
    <source>
        <dbReference type="ARBA" id="ARBA00005268"/>
    </source>
</evidence>
<dbReference type="GO" id="GO:0005886">
    <property type="term" value="C:plasma membrane"/>
    <property type="evidence" value="ECO:0007669"/>
    <property type="project" value="TreeGrafter"/>
</dbReference>
<feature type="transmembrane region" description="Helical" evidence="6">
    <location>
        <begin position="224"/>
        <end position="246"/>
    </location>
</feature>
<evidence type="ECO:0000256" key="6">
    <source>
        <dbReference type="SAM" id="Phobius"/>
    </source>
</evidence>
<proteinExistence type="inferred from homology"/>
<evidence type="ECO:0000256" key="3">
    <source>
        <dbReference type="ARBA" id="ARBA00022692"/>
    </source>
</evidence>
<evidence type="ECO:0000313" key="7">
    <source>
        <dbReference type="EMBL" id="PNR95070.1"/>
    </source>
</evidence>
<dbReference type="EMBL" id="AZRL01000022">
    <property type="protein sequence ID" value="PNR95070.1"/>
    <property type="molecule type" value="Genomic_DNA"/>
</dbReference>
<name>A0A2K1NX04_9BACT</name>
<gene>
    <name evidence="7" type="ORF">X929_09505</name>
</gene>
<dbReference type="Proteomes" id="UP000236434">
    <property type="component" value="Unassembled WGS sequence"/>
</dbReference>
<feature type="transmembrane region" description="Helical" evidence="6">
    <location>
        <begin position="191"/>
        <end position="212"/>
    </location>
</feature>
<dbReference type="PANTHER" id="PTHR30028:SF0">
    <property type="entry name" value="PROTEIN ALUMINUM SENSITIVE 3"/>
    <property type="match status" value="1"/>
</dbReference>
<dbReference type="PANTHER" id="PTHR30028">
    <property type="entry name" value="UPF0014 INNER MEMBRANE PROTEIN YBBM-RELATED"/>
    <property type="match status" value="1"/>
</dbReference>
<dbReference type="Pfam" id="PF03649">
    <property type="entry name" value="UPF0014"/>
    <property type="match status" value="1"/>
</dbReference>
<dbReference type="InterPro" id="IPR005226">
    <property type="entry name" value="UPF0014_fam"/>
</dbReference>
<feature type="transmembrane region" description="Helical" evidence="6">
    <location>
        <begin position="161"/>
        <end position="179"/>
    </location>
</feature>
<feature type="transmembrane region" description="Helical" evidence="6">
    <location>
        <begin position="6"/>
        <end position="29"/>
    </location>
</feature>
<evidence type="ECO:0000256" key="1">
    <source>
        <dbReference type="ARBA" id="ARBA00004141"/>
    </source>
</evidence>